<dbReference type="InterPro" id="IPR013013">
    <property type="entry name" value="PTS_EIIC_1"/>
</dbReference>
<dbReference type="GO" id="GO:0090589">
    <property type="term" value="F:protein-phosphocysteine-trehalose phosphotransferase system transporter activity"/>
    <property type="evidence" value="ECO:0007669"/>
    <property type="project" value="TreeGrafter"/>
</dbReference>
<evidence type="ECO:0000256" key="1">
    <source>
        <dbReference type="ARBA" id="ARBA00004651"/>
    </source>
</evidence>
<protein>
    <submittedName>
        <fullName evidence="11">PTS sugar transporter</fullName>
    </submittedName>
</protein>
<evidence type="ECO:0000313" key="11">
    <source>
        <dbReference type="EMBL" id="RSX51296.1"/>
    </source>
</evidence>
<evidence type="ECO:0000256" key="7">
    <source>
        <dbReference type="ARBA" id="ARBA00022989"/>
    </source>
</evidence>
<keyword evidence="6 9" id="KW-0812">Transmembrane</keyword>
<feature type="transmembrane region" description="Helical" evidence="9">
    <location>
        <begin position="343"/>
        <end position="366"/>
    </location>
</feature>
<keyword evidence="12" id="KW-1185">Reference proteome</keyword>
<keyword evidence="2" id="KW-0813">Transport</keyword>
<keyword evidence="3" id="KW-1003">Cell membrane</keyword>
<feature type="transmembrane region" description="Helical" evidence="9">
    <location>
        <begin position="275"/>
        <end position="294"/>
    </location>
</feature>
<organism evidence="11 12">
    <name type="scientific">Bifidobacterium goeldii</name>
    <dbReference type="NCBI Taxonomy" id="2306975"/>
    <lineage>
        <taxon>Bacteria</taxon>
        <taxon>Bacillati</taxon>
        <taxon>Actinomycetota</taxon>
        <taxon>Actinomycetes</taxon>
        <taxon>Bifidobacteriales</taxon>
        <taxon>Bifidobacteriaceae</taxon>
        <taxon>Bifidobacterium</taxon>
    </lineage>
</organism>
<proteinExistence type="predicted"/>
<feature type="transmembrane region" description="Helical" evidence="9">
    <location>
        <begin position="200"/>
        <end position="221"/>
    </location>
</feature>
<dbReference type="InterPro" id="IPR050558">
    <property type="entry name" value="PTS_Sugar-Specific_Components"/>
</dbReference>
<evidence type="ECO:0000256" key="9">
    <source>
        <dbReference type="SAM" id="Phobius"/>
    </source>
</evidence>
<dbReference type="Pfam" id="PF02378">
    <property type="entry name" value="PTS_EIIC"/>
    <property type="match status" value="1"/>
</dbReference>
<evidence type="ECO:0000256" key="4">
    <source>
        <dbReference type="ARBA" id="ARBA00022597"/>
    </source>
</evidence>
<keyword evidence="5" id="KW-0598">Phosphotransferase system</keyword>
<sequence>MDEYTGEKRVNRTSVGESLRGSGRKVMDFLSGTVGPVIPIYMCCGMIMAFLTICTAFLGFDANSGVVKIFNGVANAGFYFIPIALGWSAADKLGVQPALGALLGMSLLYSTINGAHGLDIFGIPVYAVSYNGTFLPIMLGVPFLAVVFHLLKRIMPKAMQGFLLPVATMIITVPVVLLALGPVGYVAGTGFSVVFQWLQAHVRFLASALWGAFCPIGVVAGMDKAVFAINMNYMNSVGYDNLFCPGALAANAAVGGSALAVGVLAKRGETRELSLSAGVTAVLGITEPALYGVCLEFGRPLIGASIGGAIGAVFGAFVDLKQYSWAGPGLMTSPTYISADGNMTNFFLCLATIALSAAAGFVATYVMSRRDAAKIYG</sequence>
<dbReference type="PANTHER" id="PTHR30175">
    <property type="entry name" value="PHOSPHOTRANSFERASE SYSTEM TRANSPORT PROTEIN"/>
    <property type="match status" value="1"/>
</dbReference>
<accession>A0A430FEN4</accession>
<feature type="transmembrane region" description="Helical" evidence="9">
    <location>
        <begin position="301"/>
        <end position="323"/>
    </location>
</feature>
<evidence type="ECO:0000256" key="8">
    <source>
        <dbReference type="ARBA" id="ARBA00023136"/>
    </source>
</evidence>
<feature type="transmembrane region" description="Helical" evidence="9">
    <location>
        <begin position="163"/>
        <end position="188"/>
    </location>
</feature>
<keyword evidence="4 11" id="KW-0762">Sugar transport</keyword>
<dbReference type="AlphaFoldDB" id="A0A430FEN4"/>
<evidence type="ECO:0000259" key="10">
    <source>
        <dbReference type="PROSITE" id="PS51103"/>
    </source>
</evidence>
<evidence type="ECO:0000256" key="6">
    <source>
        <dbReference type="ARBA" id="ARBA00022692"/>
    </source>
</evidence>
<comment type="subcellular location">
    <subcellularLocation>
        <location evidence="1">Cell membrane</location>
        <topology evidence="1">Multi-pass membrane protein</topology>
    </subcellularLocation>
</comment>
<feature type="transmembrane region" description="Helical" evidence="9">
    <location>
        <begin position="242"/>
        <end position="263"/>
    </location>
</feature>
<dbReference type="Proteomes" id="UP000287533">
    <property type="component" value="Unassembled WGS sequence"/>
</dbReference>
<dbReference type="GO" id="GO:0009401">
    <property type="term" value="P:phosphoenolpyruvate-dependent sugar phosphotransferase system"/>
    <property type="evidence" value="ECO:0007669"/>
    <property type="project" value="UniProtKB-KW"/>
</dbReference>
<reference evidence="11 12" key="1">
    <citation type="submission" date="2018-09" db="EMBL/GenBank/DDBJ databases">
        <title>Characterization of the phylogenetic diversity of five novel species belonging to the genus Bifidobacterium.</title>
        <authorList>
            <person name="Lugli G.A."/>
            <person name="Duranti S."/>
            <person name="Milani C."/>
        </authorList>
    </citation>
    <scope>NUCLEOTIDE SEQUENCE [LARGE SCALE GENOMIC DNA]</scope>
    <source>
        <strain evidence="11 12">2034B</strain>
    </source>
</reference>
<dbReference type="PROSITE" id="PS51103">
    <property type="entry name" value="PTS_EIIC_TYPE_1"/>
    <property type="match status" value="1"/>
</dbReference>
<dbReference type="InterPro" id="IPR003352">
    <property type="entry name" value="PTS_EIIC"/>
</dbReference>
<comment type="caution">
    <text evidence="11">The sequence shown here is derived from an EMBL/GenBank/DDBJ whole genome shotgun (WGS) entry which is preliminary data.</text>
</comment>
<gene>
    <name evidence="11" type="ORF">D2E25_1851</name>
</gene>
<dbReference type="PANTHER" id="PTHR30175:SF1">
    <property type="entry name" value="PTS SYSTEM ARBUTIN-, CELLOBIOSE-, AND SALICIN-SPECIFIC EIIBC COMPONENT-RELATED"/>
    <property type="match status" value="1"/>
</dbReference>
<dbReference type="GO" id="GO:0008982">
    <property type="term" value="F:protein-N(PI)-phosphohistidine-sugar phosphotransferase activity"/>
    <property type="evidence" value="ECO:0007669"/>
    <property type="project" value="InterPro"/>
</dbReference>
<name>A0A430FEN4_9BIFI</name>
<evidence type="ECO:0000313" key="12">
    <source>
        <dbReference type="Proteomes" id="UP000287533"/>
    </source>
</evidence>
<dbReference type="EMBL" id="QXGL01000008">
    <property type="protein sequence ID" value="RSX51296.1"/>
    <property type="molecule type" value="Genomic_DNA"/>
</dbReference>
<feature type="transmembrane region" description="Helical" evidence="9">
    <location>
        <begin position="72"/>
        <end position="90"/>
    </location>
</feature>
<dbReference type="GO" id="GO:0015771">
    <property type="term" value="P:trehalose transport"/>
    <property type="evidence" value="ECO:0007669"/>
    <property type="project" value="TreeGrafter"/>
</dbReference>
<evidence type="ECO:0000256" key="3">
    <source>
        <dbReference type="ARBA" id="ARBA00022475"/>
    </source>
</evidence>
<dbReference type="GO" id="GO:0005886">
    <property type="term" value="C:plasma membrane"/>
    <property type="evidence" value="ECO:0007669"/>
    <property type="project" value="UniProtKB-SubCell"/>
</dbReference>
<keyword evidence="8 9" id="KW-0472">Membrane</keyword>
<feature type="domain" description="PTS EIIC type-1" evidence="10">
    <location>
        <begin position="28"/>
        <end position="377"/>
    </location>
</feature>
<keyword evidence="7 9" id="KW-1133">Transmembrane helix</keyword>
<evidence type="ECO:0000256" key="2">
    <source>
        <dbReference type="ARBA" id="ARBA00022448"/>
    </source>
</evidence>
<feature type="transmembrane region" description="Helical" evidence="9">
    <location>
        <begin position="38"/>
        <end position="60"/>
    </location>
</feature>
<evidence type="ECO:0000256" key="5">
    <source>
        <dbReference type="ARBA" id="ARBA00022683"/>
    </source>
</evidence>
<feature type="transmembrane region" description="Helical" evidence="9">
    <location>
        <begin position="133"/>
        <end position="151"/>
    </location>
</feature>